<keyword evidence="1" id="KW-1133">Transmembrane helix</keyword>
<evidence type="ECO:0000259" key="2">
    <source>
        <dbReference type="SMART" id="SM00245"/>
    </source>
</evidence>
<sequence>MKRTFRLSFYVICLLIGAFVVSWLIFMPNGQERGAWRAETGGVVLELTPLKATMFSETAHSCHTVIAFPAHMKLVEMLEGATVGMNGAQLELAIDGTLNTQRFDRLDALPENCTAPDPASASARDVFDAAWTAMDEHYAFFDLHGVDWAARRALAPAPDARMDDAQLEDMLLAMTAGLDDGHVHFGSDTRGYRSPAERPGWIPEGSNLNRDMLRQIAIANAGATITKSQTAPIFYGLREDGIGYIMLREMDVDVPIGGRSMDAMATAFANVLADLDAAKALIIDIRYNPGGSDTVSFGLAGHFIEAPLPVFTKTTRIGTTQTAPFTAILEPQGDAPDPRPVILMTSKLTGSAAEILTLAMREIPQVTTLGEPTSGGLSDVMGFTLPNGWGLGLSNQTYLTMNGDLFEKIGVPPDVPVPFETAPFLDGKDPVLNAAIAEASKYLQ</sequence>
<dbReference type="CDD" id="cd07563">
    <property type="entry name" value="Peptidase_S41_IRBP"/>
    <property type="match status" value="1"/>
</dbReference>
<protein>
    <submittedName>
        <fullName evidence="3">S41 family peptidase</fullName>
        <ecNumber evidence="3">3.4.-.-</ecNumber>
    </submittedName>
</protein>
<name>A0AAN0MJJ6_9RHOB</name>
<dbReference type="Pfam" id="PF14684">
    <property type="entry name" value="Tricorn_C1"/>
    <property type="match status" value="1"/>
</dbReference>
<dbReference type="Gene3D" id="3.90.226.10">
    <property type="entry name" value="2-enoyl-CoA Hydratase, Chain A, domain 1"/>
    <property type="match status" value="1"/>
</dbReference>
<proteinExistence type="predicted"/>
<dbReference type="Gene3D" id="3.30.750.44">
    <property type="match status" value="1"/>
</dbReference>
<dbReference type="KEGG" id="yrh:AABB31_16715"/>
<organism evidence="3 4">
    <name type="scientific">Yoonia rhodophyticola</name>
    <dbReference type="NCBI Taxonomy" id="3137370"/>
    <lineage>
        <taxon>Bacteria</taxon>
        <taxon>Pseudomonadati</taxon>
        <taxon>Pseudomonadota</taxon>
        <taxon>Alphaproteobacteria</taxon>
        <taxon>Rhodobacterales</taxon>
        <taxon>Paracoccaceae</taxon>
        <taxon>Yoonia</taxon>
    </lineage>
</organism>
<dbReference type="PANTHER" id="PTHR11261:SF3">
    <property type="entry name" value="RETINOL-BINDING PROTEIN 3"/>
    <property type="match status" value="1"/>
</dbReference>
<dbReference type="InterPro" id="IPR005151">
    <property type="entry name" value="Tail-specific_protease"/>
</dbReference>
<feature type="transmembrane region" description="Helical" evidence="1">
    <location>
        <begin position="7"/>
        <end position="26"/>
    </location>
</feature>
<dbReference type="AlphaFoldDB" id="A0AAN0MJJ6"/>
<dbReference type="GO" id="GO:0008236">
    <property type="term" value="F:serine-type peptidase activity"/>
    <property type="evidence" value="ECO:0007669"/>
    <property type="project" value="InterPro"/>
</dbReference>
<dbReference type="SMART" id="SM00245">
    <property type="entry name" value="TSPc"/>
    <property type="match status" value="1"/>
</dbReference>
<reference evidence="3 4" key="2">
    <citation type="submission" date="2024-08" db="EMBL/GenBank/DDBJ databases">
        <title>Phylogenomic analyses of a clade within the roseobacter group suggest taxonomic reassignments of species of the genera Aestuariivita, Citreicella, Loktanella, Nautella, Pelagibaca, Ruegeria, Thalassobius, Thiobacimonas and Tropicibacter, and the proposal o.</title>
        <authorList>
            <person name="Jeon C.O."/>
        </authorList>
    </citation>
    <scope>NUCLEOTIDE SEQUENCE [LARGE SCALE GENOMIC DNA]</scope>
    <source>
        <strain evidence="3 4">SS1-5</strain>
    </source>
</reference>
<dbReference type="Pfam" id="PF03572">
    <property type="entry name" value="Peptidase_S41"/>
    <property type="match status" value="1"/>
</dbReference>
<dbReference type="GO" id="GO:0006508">
    <property type="term" value="P:proteolysis"/>
    <property type="evidence" value="ECO:0007669"/>
    <property type="project" value="InterPro"/>
</dbReference>
<dbReference type="InterPro" id="IPR028204">
    <property type="entry name" value="Tricorn_C1"/>
</dbReference>
<keyword evidence="1" id="KW-0472">Membrane</keyword>
<dbReference type="InterPro" id="IPR029045">
    <property type="entry name" value="ClpP/crotonase-like_dom_sf"/>
</dbReference>
<dbReference type="PANTHER" id="PTHR11261">
    <property type="entry name" value="INTERPHOTORECEPTOR RETINOID-BINDING PROTEIN"/>
    <property type="match status" value="1"/>
</dbReference>
<keyword evidence="1" id="KW-0812">Transmembrane</keyword>
<evidence type="ECO:0000313" key="3">
    <source>
        <dbReference type="EMBL" id="WZU66648.1"/>
    </source>
</evidence>
<dbReference type="EMBL" id="CP151767">
    <property type="protein sequence ID" value="WZU66648.1"/>
    <property type="molecule type" value="Genomic_DNA"/>
</dbReference>
<keyword evidence="4" id="KW-1185">Reference proteome</keyword>
<evidence type="ECO:0000256" key="1">
    <source>
        <dbReference type="SAM" id="Phobius"/>
    </source>
</evidence>
<accession>A0AAN0MJJ6</accession>
<gene>
    <name evidence="3" type="ORF">AABB31_16715</name>
</gene>
<feature type="domain" description="Tail specific protease" evidence="2">
    <location>
        <begin position="205"/>
        <end position="418"/>
    </location>
</feature>
<dbReference type="EC" id="3.4.-.-" evidence="3"/>
<evidence type="ECO:0000313" key="4">
    <source>
        <dbReference type="Proteomes" id="UP001470809"/>
    </source>
</evidence>
<dbReference type="SUPFAM" id="SSF52096">
    <property type="entry name" value="ClpP/crotonase"/>
    <property type="match status" value="1"/>
</dbReference>
<keyword evidence="3" id="KW-0378">Hydrolase</keyword>
<reference evidence="4" key="1">
    <citation type="submission" date="2024-04" db="EMBL/GenBank/DDBJ databases">
        <title>Phylogenomic analyses of a clade within the roseobacter group suggest taxonomic reassignments of species of the genera Aestuariivita, Citreicella, Loktanella, Nautella, Pelagibaca, Ruegeria, Thalassobius, Thiobacimonas and Tropicibacter, and the proposal o.</title>
        <authorList>
            <person name="Jeon C.O."/>
        </authorList>
    </citation>
    <scope>NUCLEOTIDE SEQUENCE [LARGE SCALE GENOMIC DNA]</scope>
    <source>
        <strain evidence="4">SS1-5</strain>
    </source>
</reference>
<dbReference type="Proteomes" id="UP001470809">
    <property type="component" value="Chromosome"/>
</dbReference>
<dbReference type="RefSeq" id="WP_342075970.1">
    <property type="nucleotide sequence ID" value="NZ_CP151767.2"/>
</dbReference>